<comment type="caution">
    <text evidence="9">The sequence shown here is derived from an EMBL/GenBank/DDBJ whole genome shotgun (WGS) entry which is preliminary data.</text>
</comment>
<dbReference type="PROSITE" id="PS00999">
    <property type="entry name" value="SSI"/>
    <property type="match status" value="1"/>
</dbReference>
<keyword evidence="10" id="KW-1185">Reference proteome</keyword>
<accession>A0ABP5H3G5</accession>
<evidence type="ECO:0000256" key="5">
    <source>
        <dbReference type="ARBA" id="ARBA00022900"/>
    </source>
</evidence>
<keyword evidence="7" id="KW-0732">Signal</keyword>
<dbReference type="InterPro" id="IPR023549">
    <property type="entry name" value="Subtilisin_inhibitor"/>
</dbReference>
<organism evidence="9 10">
    <name type="scientific">Streptomyces albiaxialis</name>
    <dbReference type="NCBI Taxonomy" id="329523"/>
    <lineage>
        <taxon>Bacteria</taxon>
        <taxon>Bacillati</taxon>
        <taxon>Actinomycetota</taxon>
        <taxon>Actinomycetes</taxon>
        <taxon>Kitasatosporales</taxon>
        <taxon>Streptomycetaceae</taxon>
        <taxon>Streptomyces</taxon>
    </lineage>
</organism>
<reference evidence="10" key="1">
    <citation type="journal article" date="2019" name="Int. J. Syst. Evol. Microbiol.">
        <title>The Global Catalogue of Microorganisms (GCM) 10K type strain sequencing project: providing services to taxonomists for standard genome sequencing and annotation.</title>
        <authorList>
            <consortium name="The Broad Institute Genomics Platform"/>
            <consortium name="The Broad Institute Genome Sequencing Center for Infectious Disease"/>
            <person name="Wu L."/>
            <person name="Ma J."/>
        </authorList>
    </citation>
    <scope>NUCLEOTIDE SEQUENCE [LARGE SCALE GENOMIC DNA]</scope>
    <source>
        <strain evidence="10">JCM 15478</strain>
    </source>
</reference>
<evidence type="ECO:0000256" key="1">
    <source>
        <dbReference type="ARBA" id="ARBA00004613"/>
    </source>
</evidence>
<keyword evidence="3" id="KW-0964">Secreted</keyword>
<dbReference type="InterPro" id="IPR020054">
    <property type="entry name" value="Prot_inh_SSI_I16_CS"/>
</dbReference>
<dbReference type="PROSITE" id="PS51318">
    <property type="entry name" value="TAT"/>
    <property type="match status" value="1"/>
</dbReference>
<dbReference type="EMBL" id="BAAAPE010000001">
    <property type="protein sequence ID" value="GAA2063999.1"/>
    <property type="molecule type" value="Genomic_DNA"/>
</dbReference>
<evidence type="ECO:0000256" key="4">
    <source>
        <dbReference type="ARBA" id="ARBA00022690"/>
    </source>
</evidence>
<keyword evidence="6" id="KW-1015">Disulfide bond</keyword>
<dbReference type="InterPro" id="IPR036819">
    <property type="entry name" value="Subtilisin_inhibitor-like_sf"/>
</dbReference>
<evidence type="ECO:0000256" key="6">
    <source>
        <dbReference type="ARBA" id="ARBA00023157"/>
    </source>
</evidence>
<evidence type="ECO:0000256" key="7">
    <source>
        <dbReference type="SAM" id="SignalP"/>
    </source>
</evidence>
<comment type="subcellular location">
    <subcellularLocation>
        <location evidence="1">Secreted</location>
    </subcellularLocation>
</comment>
<dbReference type="Proteomes" id="UP001500016">
    <property type="component" value="Unassembled WGS sequence"/>
</dbReference>
<proteinExistence type="inferred from homology"/>
<dbReference type="Pfam" id="PF00720">
    <property type="entry name" value="SSI"/>
    <property type="match status" value="1"/>
</dbReference>
<evidence type="ECO:0000256" key="3">
    <source>
        <dbReference type="ARBA" id="ARBA00022525"/>
    </source>
</evidence>
<evidence type="ECO:0000259" key="8">
    <source>
        <dbReference type="Pfam" id="PF00720"/>
    </source>
</evidence>
<keyword evidence="5" id="KW-0722">Serine protease inhibitor</keyword>
<comment type="similarity">
    <text evidence="2">Belongs to the protease inhibitor I16 (SSI) family.</text>
</comment>
<name>A0ABP5H3G5_9ACTN</name>
<sequence>MRRRRRRHLTSTTTLTAATALAALGMLAEALSAPAALARGGADELTFTVTDSGGNATDGTYTVRCRPAGGDHPEPERACAALDEASRGGRDPFAPVPHSERCTMIYGGPATAHVTGVWRGRSVDARFKRSNGCEIERWDALVPALPRAS</sequence>
<dbReference type="RefSeq" id="WP_344524004.1">
    <property type="nucleotide sequence ID" value="NZ_BAAAPE010000001.1"/>
</dbReference>
<gene>
    <name evidence="9" type="ORF">GCM10009801_08310</name>
</gene>
<dbReference type="SUPFAM" id="SSF55399">
    <property type="entry name" value="Subtilisin inhibitor"/>
    <property type="match status" value="1"/>
</dbReference>
<dbReference type="InterPro" id="IPR006311">
    <property type="entry name" value="TAT_signal"/>
</dbReference>
<protein>
    <recommendedName>
        <fullName evidence="8">Subtilisin inhibitor domain-containing protein</fullName>
    </recommendedName>
</protein>
<feature type="domain" description="Subtilisin inhibitor" evidence="8">
    <location>
        <begin position="45"/>
        <end position="125"/>
    </location>
</feature>
<feature type="signal peptide" evidence="7">
    <location>
        <begin position="1"/>
        <end position="22"/>
    </location>
</feature>
<evidence type="ECO:0000313" key="9">
    <source>
        <dbReference type="EMBL" id="GAA2063999.1"/>
    </source>
</evidence>
<feature type="chain" id="PRO_5046296078" description="Subtilisin inhibitor domain-containing protein" evidence="7">
    <location>
        <begin position="23"/>
        <end position="149"/>
    </location>
</feature>
<evidence type="ECO:0000313" key="10">
    <source>
        <dbReference type="Proteomes" id="UP001500016"/>
    </source>
</evidence>
<keyword evidence="4" id="KW-0646">Protease inhibitor</keyword>
<dbReference type="Gene3D" id="3.30.350.10">
    <property type="entry name" value="Subtilisin inhibitor-like"/>
    <property type="match status" value="1"/>
</dbReference>
<evidence type="ECO:0000256" key="2">
    <source>
        <dbReference type="ARBA" id="ARBA00010472"/>
    </source>
</evidence>